<evidence type="ECO:0000313" key="3">
    <source>
        <dbReference type="Proteomes" id="UP001328107"/>
    </source>
</evidence>
<name>A0AAN4ZA85_9BILA</name>
<gene>
    <name evidence="2" type="ORF">PMAYCL1PPCAC_05501</name>
</gene>
<dbReference type="EMBL" id="BTRK01000002">
    <property type="protein sequence ID" value="GMR35306.1"/>
    <property type="molecule type" value="Genomic_DNA"/>
</dbReference>
<protein>
    <submittedName>
        <fullName evidence="2">Uncharacterized protein</fullName>
    </submittedName>
</protein>
<feature type="non-terminal residue" evidence="2">
    <location>
        <position position="1"/>
    </location>
</feature>
<proteinExistence type="predicted"/>
<dbReference type="AlphaFoldDB" id="A0AAN4ZA85"/>
<evidence type="ECO:0000256" key="1">
    <source>
        <dbReference type="SAM" id="MobiDB-lite"/>
    </source>
</evidence>
<organism evidence="2 3">
    <name type="scientific">Pristionchus mayeri</name>
    <dbReference type="NCBI Taxonomy" id="1317129"/>
    <lineage>
        <taxon>Eukaryota</taxon>
        <taxon>Metazoa</taxon>
        <taxon>Ecdysozoa</taxon>
        <taxon>Nematoda</taxon>
        <taxon>Chromadorea</taxon>
        <taxon>Rhabditida</taxon>
        <taxon>Rhabditina</taxon>
        <taxon>Diplogasteromorpha</taxon>
        <taxon>Diplogasteroidea</taxon>
        <taxon>Neodiplogasteridae</taxon>
        <taxon>Pristionchus</taxon>
    </lineage>
</organism>
<comment type="caution">
    <text evidence="2">The sequence shown here is derived from an EMBL/GenBank/DDBJ whole genome shotgun (WGS) entry which is preliminary data.</text>
</comment>
<sequence>NDFTVSVWVRKKRGPEDTEPEPGSARGAASVWETAPSLTREEPEDDHGSDREKVGDGLTGFSEGKFAFNFVQFFCSIGFNSAGFVSATLDSIVNSRVDITGSLAPRRRAIADGIFRNNFAITFGGFCRIHNLLLKFIIFCFIITGCEMEECRGDDDEQKESAEWVHFETKLDRSASEYESLKPRDEREE</sequence>
<dbReference type="Proteomes" id="UP001328107">
    <property type="component" value="Unassembled WGS sequence"/>
</dbReference>
<keyword evidence="3" id="KW-1185">Reference proteome</keyword>
<accession>A0AAN4ZA85</accession>
<feature type="region of interest" description="Disordered" evidence="1">
    <location>
        <begin position="1"/>
        <end position="54"/>
    </location>
</feature>
<evidence type="ECO:0000313" key="2">
    <source>
        <dbReference type="EMBL" id="GMR35306.1"/>
    </source>
</evidence>
<reference evidence="3" key="1">
    <citation type="submission" date="2022-10" db="EMBL/GenBank/DDBJ databases">
        <title>Genome assembly of Pristionchus species.</title>
        <authorList>
            <person name="Yoshida K."/>
            <person name="Sommer R.J."/>
        </authorList>
    </citation>
    <scope>NUCLEOTIDE SEQUENCE [LARGE SCALE GENOMIC DNA]</scope>
    <source>
        <strain evidence="3">RS5460</strain>
    </source>
</reference>
<feature type="non-terminal residue" evidence="2">
    <location>
        <position position="189"/>
    </location>
</feature>